<reference evidence="3 4" key="1">
    <citation type="journal article" date="2015" name="Mol. Biochem. Parasitol.">
        <title>Identification of polymorphic genes for use in assemblage B genotyping assays through comparative genomics of multiple assemblage B Giardia duodenalis isolates.</title>
        <authorList>
            <person name="Wielinga C."/>
            <person name="Thompson R.C."/>
            <person name="Monis P."/>
            <person name="Ryan U."/>
        </authorList>
    </citation>
    <scope>NUCLEOTIDE SEQUENCE [LARGE SCALE GENOMIC DNA]</scope>
    <source>
        <strain evidence="3 4">BAH15c1</strain>
    </source>
</reference>
<evidence type="ECO:0000313" key="3">
    <source>
        <dbReference type="EMBL" id="KWX15545.1"/>
    </source>
</evidence>
<sequence length="276" mass="31649">MDMSPEHAADGYGGHLDAHNGADKVDRPDLRALIAENERFEQEIAQMEREINGMALQTNHAAEKTIEQLHASNAAKEAYEAEKATTIATLTTALKTMEQQNTAMEASITFTKQRSKRLQDELADLTKDYAARRNQLLNELEQEKQDAEKYSNAARDIEDKIREVELNISSLQGHITARRTEKEALQKVLEQIDILAQDAKKDYSAPYTKGIVDSLKDELIEIRTEIVKFLVEAFEDPGSFTNPEQGKRYRQLLFQLKRKRRNWFWQPSNVNRNDTL</sequence>
<evidence type="ECO:0000256" key="2">
    <source>
        <dbReference type="SAM" id="MobiDB-lite"/>
    </source>
</evidence>
<dbReference type="OrthoDB" id="10255794at2759"/>
<name>A0A132NZQ9_GIAIN</name>
<accession>A0A132NZQ9</accession>
<dbReference type="Proteomes" id="UP000070089">
    <property type="component" value="Unassembled WGS sequence"/>
</dbReference>
<dbReference type="AlphaFoldDB" id="A0A132NZQ9"/>
<organism evidence="3 4">
    <name type="scientific">Giardia duodenalis assemblage B</name>
    <dbReference type="NCBI Taxonomy" id="1394984"/>
    <lineage>
        <taxon>Eukaryota</taxon>
        <taxon>Metamonada</taxon>
        <taxon>Diplomonadida</taxon>
        <taxon>Hexamitidae</taxon>
        <taxon>Giardiinae</taxon>
        <taxon>Giardia</taxon>
    </lineage>
</organism>
<keyword evidence="1" id="KW-0175">Coiled coil</keyword>
<evidence type="ECO:0000256" key="1">
    <source>
        <dbReference type="SAM" id="Coils"/>
    </source>
</evidence>
<dbReference type="VEuPathDB" id="GiardiaDB:QR46_0404"/>
<dbReference type="EMBL" id="JXTI01000006">
    <property type="protein sequence ID" value="KWX15545.1"/>
    <property type="molecule type" value="Genomic_DNA"/>
</dbReference>
<protein>
    <submittedName>
        <fullName evidence="3">Uncharacterized protein</fullName>
    </submittedName>
</protein>
<feature type="region of interest" description="Disordered" evidence="2">
    <location>
        <begin position="1"/>
        <end position="23"/>
    </location>
</feature>
<feature type="coiled-coil region" evidence="1">
    <location>
        <begin position="108"/>
        <end position="202"/>
    </location>
</feature>
<evidence type="ECO:0000313" key="4">
    <source>
        <dbReference type="Proteomes" id="UP000070089"/>
    </source>
</evidence>
<comment type="caution">
    <text evidence="3">The sequence shown here is derived from an EMBL/GenBank/DDBJ whole genome shotgun (WGS) entry which is preliminary data.</text>
</comment>
<proteinExistence type="predicted"/>
<gene>
    <name evidence="3" type="ORF">QR46_0404</name>
</gene>
<feature type="coiled-coil region" evidence="1">
    <location>
        <begin position="30"/>
        <end position="82"/>
    </location>
</feature>